<gene>
    <name evidence="1" type="ORF">BDM02DRAFT_3119395</name>
</gene>
<proteinExistence type="predicted"/>
<reference evidence="1" key="2">
    <citation type="journal article" date="2020" name="Nat. Commun.">
        <title>Large-scale genome sequencing of mycorrhizal fungi provides insights into the early evolution of symbiotic traits.</title>
        <authorList>
            <person name="Miyauchi S."/>
            <person name="Kiss E."/>
            <person name="Kuo A."/>
            <person name="Drula E."/>
            <person name="Kohler A."/>
            <person name="Sanchez-Garcia M."/>
            <person name="Morin E."/>
            <person name="Andreopoulos B."/>
            <person name="Barry K.W."/>
            <person name="Bonito G."/>
            <person name="Buee M."/>
            <person name="Carver A."/>
            <person name="Chen C."/>
            <person name="Cichocki N."/>
            <person name="Clum A."/>
            <person name="Culley D."/>
            <person name="Crous P.W."/>
            <person name="Fauchery L."/>
            <person name="Girlanda M."/>
            <person name="Hayes R.D."/>
            <person name="Keri Z."/>
            <person name="LaButti K."/>
            <person name="Lipzen A."/>
            <person name="Lombard V."/>
            <person name="Magnuson J."/>
            <person name="Maillard F."/>
            <person name="Murat C."/>
            <person name="Nolan M."/>
            <person name="Ohm R.A."/>
            <person name="Pangilinan J."/>
            <person name="Pereira M.F."/>
            <person name="Perotto S."/>
            <person name="Peter M."/>
            <person name="Pfister S."/>
            <person name="Riley R."/>
            <person name="Sitrit Y."/>
            <person name="Stielow J.B."/>
            <person name="Szollosi G."/>
            <person name="Zifcakova L."/>
            <person name="Stursova M."/>
            <person name="Spatafora J.W."/>
            <person name="Tedersoo L."/>
            <person name="Vaario L.M."/>
            <person name="Yamada A."/>
            <person name="Yan M."/>
            <person name="Wang P."/>
            <person name="Xu J."/>
            <person name="Bruns T."/>
            <person name="Baldrian P."/>
            <person name="Vilgalys R."/>
            <person name="Dunand C."/>
            <person name="Henrissat B."/>
            <person name="Grigoriev I.V."/>
            <person name="Hibbett D."/>
            <person name="Nagy L.G."/>
            <person name="Martin F.M."/>
        </authorList>
    </citation>
    <scope>NUCLEOTIDE SEQUENCE</scope>
    <source>
        <strain evidence="1">P2</strain>
    </source>
</reference>
<evidence type="ECO:0000313" key="2">
    <source>
        <dbReference type="Proteomes" id="UP000886501"/>
    </source>
</evidence>
<protein>
    <submittedName>
        <fullName evidence="1">Di-copper centre-containing protein</fullName>
    </submittedName>
</protein>
<reference evidence="1" key="1">
    <citation type="submission" date="2019-10" db="EMBL/GenBank/DDBJ databases">
        <authorList>
            <consortium name="DOE Joint Genome Institute"/>
            <person name="Kuo A."/>
            <person name="Miyauchi S."/>
            <person name="Kiss E."/>
            <person name="Drula E."/>
            <person name="Kohler A."/>
            <person name="Sanchez-Garcia M."/>
            <person name="Andreopoulos B."/>
            <person name="Barry K.W."/>
            <person name="Bonito G."/>
            <person name="Buee M."/>
            <person name="Carver A."/>
            <person name="Chen C."/>
            <person name="Cichocki N."/>
            <person name="Clum A."/>
            <person name="Culley D."/>
            <person name="Crous P.W."/>
            <person name="Fauchery L."/>
            <person name="Girlanda M."/>
            <person name="Hayes R."/>
            <person name="Keri Z."/>
            <person name="Labutti K."/>
            <person name="Lipzen A."/>
            <person name="Lombard V."/>
            <person name="Magnuson J."/>
            <person name="Maillard F."/>
            <person name="Morin E."/>
            <person name="Murat C."/>
            <person name="Nolan M."/>
            <person name="Ohm R."/>
            <person name="Pangilinan J."/>
            <person name="Pereira M."/>
            <person name="Perotto S."/>
            <person name="Peter M."/>
            <person name="Riley R."/>
            <person name="Sitrit Y."/>
            <person name="Stielow B."/>
            <person name="Szollosi G."/>
            <person name="Zifcakova L."/>
            <person name="Stursova M."/>
            <person name="Spatafora J.W."/>
            <person name="Tedersoo L."/>
            <person name="Vaario L.-M."/>
            <person name="Yamada A."/>
            <person name="Yan M."/>
            <person name="Wang P."/>
            <person name="Xu J."/>
            <person name="Bruns T."/>
            <person name="Baldrian P."/>
            <person name="Vilgalys R."/>
            <person name="Henrissat B."/>
            <person name="Grigoriev I.V."/>
            <person name="Hibbett D."/>
            <person name="Nagy L.G."/>
            <person name="Martin F.M."/>
        </authorList>
    </citation>
    <scope>NUCLEOTIDE SEQUENCE</scope>
    <source>
        <strain evidence="1">P2</strain>
    </source>
</reference>
<organism evidence="1 2">
    <name type="scientific">Thelephora ganbajun</name>
    <name type="common">Ganba fungus</name>
    <dbReference type="NCBI Taxonomy" id="370292"/>
    <lineage>
        <taxon>Eukaryota</taxon>
        <taxon>Fungi</taxon>
        <taxon>Dikarya</taxon>
        <taxon>Basidiomycota</taxon>
        <taxon>Agaricomycotina</taxon>
        <taxon>Agaricomycetes</taxon>
        <taxon>Thelephorales</taxon>
        <taxon>Thelephoraceae</taxon>
        <taxon>Thelephora</taxon>
    </lineage>
</organism>
<dbReference type="EMBL" id="MU118071">
    <property type="protein sequence ID" value="KAF9645987.1"/>
    <property type="molecule type" value="Genomic_DNA"/>
</dbReference>
<dbReference type="Proteomes" id="UP000886501">
    <property type="component" value="Unassembled WGS sequence"/>
</dbReference>
<name>A0ACB6Z8T5_THEGA</name>
<accession>A0ACB6Z8T5</accession>
<evidence type="ECO:0000313" key="1">
    <source>
        <dbReference type="EMBL" id="KAF9645987.1"/>
    </source>
</evidence>
<sequence>MQCLGKVPHKEYVVSYPNHVNFTVDVPLDKNSSMYDDFSFIHMDLNPLIHFTGQFLPWHRSFVHRFERALREECGFIGTQPYWDWTKDADDFYNSPIFDPDPRTGLGGWGDPSADFQITTGAFASDFVRRYPVPHPVRRNYTVISSIGGLGDGAPPITQPLNTFFTPERINAMVDGFPGDFLGFQALFEGGDGSHGAIHQIVGGDLVGMCPLAAGPNCKRGPKWTPNDPLFYLHHAMVDKLWYDWQRRHPENFWSFHGGSIGAHSAPGIYAQFPNGGPPFLNFDTDVPGDGLLNNATIFEVMDTRAYDFCYTYE</sequence>
<keyword evidence="2" id="KW-1185">Reference proteome</keyword>
<comment type="caution">
    <text evidence="1">The sequence shown here is derived from an EMBL/GenBank/DDBJ whole genome shotgun (WGS) entry which is preliminary data.</text>
</comment>